<reference evidence="3 4" key="1">
    <citation type="journal article" date="2019" name="Int. J. Syst. Evol. Microbiol.">
        <title>The Global Catalogue of Microorganisms (GCM) 10K type strain sequencing project: providing services to taxonomists for standard genome sequencing and annotation.</title>
        <authorList>
            <consortium name="The Broad Institute Genomics Platform"/>
            <consortium name="The Broad Institute Genome Sequencing Center for Infectious Disease"/>
            <person name="Wu L."/>
            <person name="Ma J."/>
        </authorList>
    </citation>
    <scope>NUCLEOTIDE SEQUENCE [LARGE SCALE GENOMIC DNA]</scope>
    <source>
        <strain evidence="3 4">JCM 3325</strain>
    </source>
</reference>
<evidence type="ECO:0000313" key="4">
    <source>
        <dbReference type="Proteomes" id="UP001501231"/>
    </source>
</evidence>
<sequence>MADRDWEAEFEARLVALAAAQEREFIREVCEGGSAAARRTRVRWGLRTAVTATVAAGLALIVLGAYHVLDPANKSGVTPLADPSRSATGSVPISFPETGFVTDDTTRSPMLTNIEVGGKTYTSGWLLTEGIVFAERTIELETPVRRGDLTAVVAALGTSGPCLWTATIGGIRKSVSAPADGYKNVAFSIDRLTDGIVLSVERPGRPQGRCLMTGIEVHSRPSGQNERSRPSPIAPDDDPAETPMPTSPPPSPEPPEPVPPSKESPSTVQPEPTSPTPTPVPAERKEA</sequence>
<name>A0ABN3JJK2_9ACTN</name>
<evidence type="ECO:0000313" key="3">
    <source>
        <dbReference type="EMBL" id="GAA2432338.1"/>
    </source>
</evidence>
<dbReference type="RefSeq" id="WP_344592426.1">
    <property type="nucleotide sequence ID" value="NZ_BAAARW010000020.1"/>
</dbReference>
<keyword evidence="4" id="KW-1185">Reference proteome</keyword>
<feature type="region of interest" description="Disordered" evidence="1">
    <location>
        <begin position="215"/>
        <end position="287"/>
    </location>
</feature>
<comment type="caution">
    <text evidence="3">The sequence shown here is derived from an EMBL/GenBank/DDBJ whole genome shotgun (WGS) entry which is preliminary data.</text>
</comment>
<keyword evidence="2" id="KW-0472">Membrane</keyword>
<evidence type="ECO:0000256" key="1">
    <source>
        <dbReference type="SAM" id="MobiDB-lite"/>
    </source>
</evidence>
<feature type="transmembrane region" description="Helical" evidence="2">
    <location>
        <begin position="48"/>
        <end position="69"/>
    </location>
</feature>
<accession>A0ABN3JJK2</accession>
<dbReference type="Proteomes" id="UP001501231">
    <property type="component" value="Unassembled WGS sequence"/>
</dbReference>
<organism evidence="3 4">
    <name type="scientific">Actinomadura vinacea</name>
    <dbReference type="NCBI Taxonomy" id="115336"/>
    <lineage>
        <taxon>Bacteria</taxon>
        <taxon>Bacillati</taxon>
        <taxon>Actinomycetota</taxon>
        <taxon>Actinomycetes</taxon>
        <taxon>Streptosporangiales</taxon>
        <taxon>Thermomonosporaceae</taxon>
        <taxon>Actinomadura</taxon>
    </lineage>
</organism>
<keyword evidence="2" id="KW-1133">Transmembrane helix</keyword>
<proteinExistence type="predicted"/>
<feature type="compositionally biased region" description="Pro residues" evidence="1">
    <location>
        <begin position="245"/>
        <end position="262"/>
    </location>
</feature>
<keyword evidence="2" id="KW-0812">Transmembrane</keyword>
<gene>
    <name evidence="3" type="ORF">GCM10010191_52920</name>
</gene>
<evidence type="ECO:0000256" key="2">
    <source>
        <dbReference type="SAM" id="Phobius"/>
    </source>
</evidence>
<protein>
    <submittedName>
        <fullName evidence="3">Uncharacterized protein</fullName>
    </submittedName>
</protein>
<dbReference type="EMBL" id="BAAARW010000020">
    <property type="protein sequence ID" value="GAA2432338.1"/>
    <property type="molecule type" value="Genomic_DNA"/>
</dbReference>